<evidence type="ECO:0000256" key="6">
    <source>
        <dbReference type="ARBA" id="ARBA00022840"/>
    </source>
</evidence>
<dbReference type="PANTHER" id="PTHR31187:SF1">
    <property type="entry name" value="ADP,ATP CARRIER PROTEIN 1"/>
    <property type="match status" value="1"/>
</dbReference>
<dbReference type="InterPro" id="IPR036259">
    <property type="entry name" value="MFS_trans_sf"/>
</dbReference>
<feature type="compositionally biased region" description="Acidic residues" evidence="10">
    <location>
        <begin position="524"/>
        <end position="533"/>
    </location>
</feature>
<feature type="transmembrane region" description="Helical" evidence="9">
    <location>
        <begin position="464"/>
        <end position="484"/>
    </location>
</feature>
<evidence type="ECO:0000256" key="10">
    <source>
        <dbReference type="SAM" id="MobiDB-lite"/>
    </source>
</evidence>
<evidence type="ECO:0000256" key="1">
    <source>
        <dbReference type="ARBA" id="ARBA00004141"/>
    </source>
</evidence>
<protein>
    <recommendedName>
        <fullName evidence="9">ADP,ATP carrier protein</fullName>
    </recommendedName>
</protein>
<keyword evidence="7 9" id="KW-1133">Transmembrane helix</keyword>
<dbReference type="SUPFAM" id="SSF103473">
    <property type="entry name" value="MFS general substrate transporter"/>
    <property type="match status" value="1"/>
</dbReference>
<dbReference type="AlphaFoldDB" id="A0A7S2B3P9"/>
<feature type="transmembrane region" description="Helical" evidence="9">
    <location>
        <begin position="235"/>
        <end position="258"/>
    </location>
</feature>
<feature type="region of interest" description="Disordered" evidence="10">
    <location>
        <begin position="1"/>
        <end position="20"/>
    </location>
</feature>
<feature type="transmembrane region" description="Helical" evidence="9">
    <location>
        <begin position="373"/>
        <end position="394"/>
    </location>
</feature>
<dbReference type="PANTHER" id="PTHR31187">
    <property type="match status" value="1"/>
</dbReference>
<name>A0A7S2B3P9_9STRA</name>
<feature type="compositionally biased region" description="Low complexity" evidence="10">
    <location>
        <begin position="1"/>
        <end position="18"/>
    </location>
</feature>
<dbReference type="GO" id="GO:0005524">
    <property type="term" value="F:ATP binding"/>
    <property type="evidence" value="ECO:0007669"/>
    <property type="project" value="UniProtKB-KW"/>
</dbReference>
<dbReference type="Gene3D" id="1.20.1250.20">
    <property type="entry name" value="MFS general substrate transporter like domains"/>
    <property type="match status" value="1"/>
</dbReference>
<feature type="transmembrane region" description="Helical" evidence="9">
    <location>
        <begin position="137"/>
        <end position="156"/>
    </location>
</feature>
<keyword evidence="3 9" id="KW-0813">Transport</keyword>
<dbReference type="EMBL" id="HBGS01009995">
    <property type="protein sequence ID" value="CAD9385304.1"/>
    <property type="molecule type" value="Transcribed_RNA"/>
</dbReference>
<evidence type="ECO:0000256" key="5">
    <source>
        <dbReference type="ARBA" id="ARBA00022741"/>
    </source>
</evidence>
<evidence type="ECO:0000313" key="11">
    <source>
        <dbReference type="EMBL" id="CAD9385304.1"/>
    </source>
</evidence>
<dbReference type="Pfam" id="PF03219">
    <property type="entry name" value="TLC"/>
    <property type="match status" value="1"/>
</dbReference>
<keyword evidence="6 9" id="KW-0067">ATP-binding</keyword>
<dbReference type="GO" id="GO:0016020">
    <property type="term" value="C:membrane"/>
    <property type="evidence" value="ECO:0007669"/>
    <property type="project" value="UniProtKB-SubCell"/>
</dbReference>
<evidence type="ECO:0000256" key="9">
    <source>
        <dbReference type="RuleBase" id="RU363121"/>
    </source>
</evidence>
<evidence type="ECO:0000256" key="8">
    <source>
        <dbReference type="ARBA" id="ARBA00023136"/>
    </source>
</evidence>
<feature type="transmembrane region" description="Helical" evidence="9">
    <location>
        <begin position="209"/>
        <end position="229"/>
    </location>
</feature>
<comment type="similarity">
    <text evidence="2 9">Belongs to the ADP/ATP translocase tlc family.</text>
</comment>
<keyword evidence="4 9" id="KW-0812">Transmembrane</keyword>
<proteinExistence type="inferred from homology"/>
<reference evidence="11" key="1">
    <citation type="submission" date="2021-01" db="EMBL/GenBank/DDBJ databases">
        <authorList>
            <person name="Corre E."/>
            <person name="Pelletier E."/>
            <person name="Niang G."/>
            <person name="Scheremetjew M."/>
            <person name="Finn R."/>
            <person name="Kale V."/>
            <person name="Holt S."/>
            <person name="Cochrane G."/>
            <person name="Meng A."/>
            <person name="Brown T."/>
            <person name="Cohen L."/>
        </authorList>
    </citation>
    <scope>NUCLEOTIDE SEQUENCE</scope>
    <source>
        <strain evidence="11">CCMP1381</strain>
    </source>
</reference>
<dbReference type="InterPro" id="IPR004667">
    <property type="entry name" value="ADP_ATP_car_bac_type"/>
</dbReference>
<dbReference type="GO" id="GO:0005471">
    <property type="term" value="F:ATP:ADP antiporter activity"/>
    <property type="evidence" value="ECO:0007669"/>
    <property type="project" value="InterPro"/>
</dbReference>
<accession>A0A7S2B3P9</accession>
<feature type="transmembrane region" description="Helical" evidence="9">
    <location>
        <begin position="73"/>
        <end position="90"/>
    </location>
</feature>
<comment type="subcellular location">
    <subcellularLocation>
        <location evidence="1 9">Membrane</location>
        <topology evidence="1 9">Multi-pass membrane protein</topology>
    </subcellularLocation>
</comment>
<feature type="transmembrane region" description="Helical" evidence="9">
    <location>
        <begin position="176"/>
        <end position="197"/>
    </location>
</feature>
<evidence type="ECO:0000256" key="7">
    <source>
        <dbReference type="ARBA" id="ARBA00022989"/>
    </source>
</evidence>
<keyword evidence="5 9" id="KW-0547">Nucleotide-binding</keyword>
<sequence>MSKNMSAGASANSMSAENEQPVLKDEKWEPMNMPGDKPLSSVNAAKTGTLNYYFEKVFTTLYGELAPEDRIRSMWLGGTLFFIVGGYWLLRSLKDPVLATICGVQYIPKAKILSLFVVTGFVTVYNKLIDMFPIHQLFYIVGCFYACAFTVLALALSHPTLGVANTESSPYRVLGWISYCTIESFGSIGVSLFWAFCNSAMNLEQAKSAYGIIVAGAQIGAICGPTIVTTLAEDFGVPFCYFCGAGCMMMMVFIVYLYTNKFGIQENSGSNGSANDKKKKKGGVFEGLKLFWDHHYVKGIFAISCLFMVEVTILDYTMKVLAKGEFDELYPDDPAAATRAFATFMGRFGQATNTLSFSFSLLGTSFIIRRIGLNYTVIAFPTCCFIAVVSVYLYPNLYSVFSAMLLLKGFSYSLNNPCKEILYQATTKAVKFKAKSWIDVFGARGSKAGGSLVTNAFSDSAANLLTYGCFVAMGVSSFLIYVAWFMGTKFDEYMASGYLVGSESEATVDLPAMQAVQDDTSCGLEEEGQDEESGGNTEKIAV</sequence>
<feature type="transmembrane region" description="Helical" evidence="9">
    <location>
        <begin position="106"/>
        <end position="125"/>
    </location>
</feature>
<feature type="region of interest" description="Disordered" evidence="10">
    <location>
        <begin position="521"/>
        <end position="542"/>
    </location>
</feature>
<gene>
    <name evidence="11" type="ORF">DSPE1174_LOCUS5283</name>
</gene>
<evidence type="ECO:0000256" key="4">
    <source>
        <dbReference type="ARBA" id="ARBA00022692"/>
    </source>
</evidence>
<evidence type="ECO:0000256" key="3">
    <source>
        <dbReference type="ARBA" id="ARBA00022448"/>
    </source>
</evidence>
<organism evidence="11">
    <name type="scientific">Octactis speculum</name>
    <dbReference type="NCBI Taxonomy" id="3111310"/>
    <lineage>
        <taxon>Eukaryota</taxon>
        <taxon>Sar</taxon>
        <taxon>Stramenopiles</taxon>
        <taxon>Ochrophyta</taxon>
        <taxon>Dictyochophyceae</taxon>
        <taxon>Dictyochales</taxon>
        <taxon>Dictyochaceae</taxon>
        <taxon>Octactis</taxon>
    </lineage>
</organism>
<keyword evidence="8 9" id="KW-0472">Membrane</keyword>
<evidence type="ECO:0000256" key="2">
    <source>
        <dbReference type="ARBA" id="ARBA00007127"/>
    </source>
</evidence>